<dbReference type="AlphaFoldDB" id="A0A6A6T7P3"/>
<evidence type="ECO:0000313" key="3">
    <source>
        <dbReference type="Proteomes" id="UP000799324"/>
    </source>
</evidence>
<evidence type="ECO:0000313" key="2">
    <source>
        <dbReference type="EMBL" id="KAF2654584.1"/>
    </source>
</evidence>
<proteinExistence type="predicted"/>
<organism evidence="2 3">
    <name type="scientific">Lophiostoma macrostomum CBS 122681</name>
    <dbReference type="NCBI Taxonomy" id="1314788"/>
    <lineage>
        <taxon>Eukaryota</taxon>
        <taxon>Fungi</taxon>
        <taxon>Dikarya</taxon>
        <taxon>Ascomycota</taxon>
        <taxon>Pezizomycotina</taxon>
        <taxon>Dothideomycetes</taxon>
        <taxon>Pleosporomycetidae</taxon>
        <taxon>Pleosporales</taxon>
        <taxon>Lophiostomataceae</taxon>
        <taxon>Lophiostoma</taxon>
    </lineage>
</organism>
<feature type="non-terminal residue" evidence="2">
    <location>
        <position position="88"/>
    </location>
</feature>
<dbReference type="OrthoDB" id="5369447at2759"/>
<dbReference type="EMBL" id="MU004362">
    <property type="protein sequence ID" value="KAF2654584.1"/>
    <property type="molecule type" value="Genomic_DNA"/>
</dbReference>
<reference evidence="2" key="1">
    <citation type="journal article" date="2020" name="Stud. Mycol.">
        <title>101 Dothideomycetes genomes: a test case for predicting lifestyles and emergence of pathogens.</title>
        <authorList>
            <person name="Haridas S."/>
            <person name="Albert R."/>
            <person name="Binder M."/>
            <person name="Bloem J."/>
            <person name="Labutti K."/>
            <person name="Salamov A."/>
            <person name="Andreopoulos B."/>
            <person name="Baker S."/>
            <person name="Barry K."/>
            <person name="Bills G."/>
            <person name="Bluhm B."/>
            <person name="Cannon C."/>
            <person name="Castanera R."/>
            <person name="Culley D."/>
            <person name="Daum C."/>
            <person name="Ezra D."/>
            <person name="Gonzalez J."/>
            <person name="Henrissat B."/>
            <person name="Kuo A."/>
            <person name="Liang C."/>
            <person name="Lipzen A."/>
            <person name="Lutzoni F."/>
            <person name="Magnuson J."/>
            <person name="Mondo S."/>
            <person name="Nolan M."/>
            <person name="Ohm R."/>
            <person name="Pangilinan J."/>
            <person name="Park H.-J."/>
            <person name="Ramirez L."/>
            <person name="Alfaro M."/>
            <person name="Sun H."/>
            <person name="Tritt A."/>
            <person name="Yoshinaga Y."/>
            <person name="Zwiers L.-H."/>
            <person name="Turgeon B."/>
            <person name="Goodwin S."/>
            <person name="Spatafora J."/>
            <person name="Crous P."/>
            <person name="Grigoriev I."/>
        </authorList>
    </citation>
    <scope>NUCLEOTIDE SEQUENCE</scope>
    <source>
        <strain evidence="2">CBS 122681</strain>
    </source>
</reference>
<feature type="region of interest" description="Disordered" evidence="1">
    <location>
        <begin position="1"/>
        <end position="20"/>
    </location>
</feature>
<dbReference type="SUPFAM" id="SSF48403">
    <property type="entry name" value="Ankyrin repeat"/>
    <property type="match status" value="1"/>
</dbReference>
<dbReference type="Gene3D" id="1.25.40.20">
    <property type="entry name" value="Ankyrin repeat-containing domain"/>
    <property type="match status" value="1"/>
</dbReference>
<dbReference type="InterPro" id="IPR036770">
    <property type="entry name" value="Ankyrin_rpt-contain_sf"/>
</dbReference>
<keyword evidence="3" id="KW-1185">Reference proteome</keyword>
<name>A0A6A6T7P3_9PLEO</name>
<dbReference type="InterPro" id="IPR002110">
    <property type="entry name" value="Ankyrin_rpt"/>
</dbReference>
<evidence type="ECO:0000256" key="1">
    <source>
        <dbReference type="SAM" id="MobiDB-lite"/>
    </source>
</evidence>
<accession>A0A6A6T7P3</accession>
<gene>
    <name evidence="2" type="ORF">K491DRAFT_558797</name>
</gene>
<dbReference type="Pfam" id="PF12796">
    <property type="entry name" value="Ank_2"/>
    <property type="match status" value="1"/>
</dbReference>
<protein>
    <submittedName>
        <fullName evidence="2">Uncharacterized protein</fullName>
    </submittedName>
</protein>
<dbReference type="Proteomes" id="UP000799324">
    <property type="component" value="Unassembled WGS sequence"/>
</dbReference>
<sequence length="88" mass="9438">MGHVGTPLTQAIPGSRNSPQYSCDRASLVRYLLEKGADPNRMCGPPASHLYAAVAHSSLEVIRLLIDHGAHIKQSGAIHEAAKRGRID</sequence>